<keyword evidence="2" id="KW-1133">Transmembrane helix</keyword>
<proteinExistence type="predicted"/>
<comment type="caution">
    <text evidence="3">The sequence shown here is derived from an EMBL/GenBank/DDBJ whole genome shotgun (WGS) entry which is preliminary data.</text>
</comment>
<evidence type="ECO:0000256" key="1">
    <source>
        <dbReference type="SAM" id="MobiDB-lite"/>
    </source>
</evidence>
<feature type="transmembrane region" description="Helical" evidence="2">
    <location>
        <begin position="494"/>
        <end position="514"/>
    </location>
</feature>
<feature type="transmembrane region" description="Helical" evidence="2">
    <location>
        <begin position="330"/>
        <end position="356"/>
    </location>
</feature>
<protein>
    <submittedName>
        <fullName evidence="3">Uncharacterized protein</fullName>
    </submittedName>
</protein>
<feature type="compositionally biased region" description="Basic and acidic residues" evidence="1">
    <location>
        <begin position="668"/>
        <end position="687"/>
    </location>
</feature>
<dbReference type="EMBL" id="SDEE01000286">
    <property type="protein sequence ID" value="RXW18154.1"/>
    <property type="molecule type" value="Genomic_DNA"/>
</dbReference>
<keyword evidence="2" id="KW-0472">Membrane</keyword>
<feature type="transmembrane region" description="Helical" evidence="2">
    <location>
        <begin position="422"/>
        <end position="441"/>
    </location>
</feature>
<evidence type="ECO:0000313" key="4">
    <source>
        <dbReference type="Proteomes" id="UP000290288"/>
    </source>
</evidence>
<feature type="transmembrane region" description="Helical" evidence="2">
    <location>
        <begin position="191"/>
        <end position="209"/>
    </location>
</feature>
<feature type="transmembrane region" description="Helical" evidence="2">
    <location>
        <begin position="76"/>
        <end position="99"/>
    </location>
</feature>
<feature type="transmembrane region" description="Helical" evidence="2">
    <location>
        <begin position="453"/>
        <end position="474"/>
    </location>
</feature>
<feature type="transmembrane region" description="Helical" evidence="2">
    <location>
        <begin position="48"/>
        <end position="69"/>
    </location>
</feature>
<organism evidence="3 4">
    <name type="scientific">Candolleomyces aberdarensis</name>
    <dbReference type="NCBI Taxonomy" id="2316362"/>
    <lineage>
        <taxon>Eukaryota</taxon>
        <taxon>Fungi</taxon>
        <taxon>Dikarya</taxon>
        <taxon>Basidiomycota</taxon>
        <taxon>Agaricomycotina</taxon>
        <taxon>Agaricomycetes</taxon>
        <taxon>Agaricomycetidae</taxon>
        <taxon>Agaricales</taxon>
        <taxon>Agaricineae</taxon>
        <taxon>Psathyrellaceae</taxon>
        <taxon>Candolleomyces</taxon>
    </lineage>
</organism>
<name>A0A4Q2DHA8_9AGAR</name>
<evidence type="ECO:0000256" key="2">
    <source>
        <dbReference type="SAM" id="Phobius"/>
    </source>
</evidence>
<feature type="transmembrane region" description="Helical" evidence="2">
    <location>
        <begin position="160"/>
        <end position="185"/>
    </location>
</feature>
<keyword evidence="2" id="KW-0812">Transmembrane</keyword>
<dbReference type="AlphaFoldDB" id="A0A4Q2DHA8"/>
<dbReference type="Proteomes" id="UP000290288">
    <property type="component" value="Unassembled WGS sequence"/>
</dbReference>
<feature type="transmembrane region" description="Helical" evidence="2">
    <location>
        <begin position="368"/>
        <end position="386"/>
    </location>
</feature>
<accession>A0A4Q2DHA8</accession>
<feature type="transmembrane region" description="Helical" evidence="2">
    <location>
        <begin position="535"/>
        <end position="560"/>
    </location>
</feature>
<feature type="transmembrane region" description="Helical" evidence="2">
    <location>
        <begin position="119"/>
        <end position="139"/>
    </location>
</feature>
<feature type="region of interest" description="Disordered" evidence="1">
    <location>
        <begin position="659"/>
        <end position="687"/>
    </location>
</feature>
<evidence type="ECO:0000313" key="3">
    <source>
        <dbReference type="EMBL" id="RXW18154.1"/>
    </source>
</evidence>
<feature type="transmembrane region" description="Helical" evidence="2">
    <location>
        <begin position="566"/>
        <end position="584"/>
    </location>
</feature>
<gene>
    <name evidence="3" type="ORF">EST38_g7701</name>
</gene>
<dbReference type="OrthoDB" id="3346544at2759"/>
<sequence length="687" mass="78143">MFLLISLHNFTNVYRMIYAYATIPLENPYDPKAPITHLRNWHKWDCYMFAWVGALTTWIGDILVIYRCFVVWQRRYLVILLPCFLLLASFVTTAINLHWFRHPTSFPASVMKHVLRFTFPLNVVQNVITTGLIAFRIWRSHRQTRRAGFERASSPDLVKVLRIIVESAFIYTAIQLIIAILFYIGHPSVPIVQHMSIPITGIAFVLIAVRTHIARAESSGVGTGRSEVSVPSAAGILPAWLRDDEYDTNHRRYRSGTGHLGASIPITVTTTTEQHRLEVLNHRSNHNVDMKLDHGEDSHQSMKVRLNPYALSSGGNAMDLDPDTKKYRSYYIVAFWVEAILYGLYFFLFCLAVSIMRNSTTPSSFSSRLFMSAVVIMFILITLHNFTNVYRLIHAYASIPFDDPSPAAPVVFLRDWNQWDCYMFAVIGALLTWLGDILVIYRCYIVWQRRFNIILLPCTLLLGSFATTSVNMHWFRHQNSIPAEVMNRVLKITFPLNLAQNILTTGLITYRIWSAQRKSRRAGIDTTSNLSLNKVVRIIIESAMIYTVEMFLMTILFYMGHPSMTIVQHASIPSIGIVFVLIAVRTHAARGESSARSGTWRGDGMDRNPVGMLMLPAWLRDDADEPNHRRHRSGTGHGGTIPITVTTVTEEHRLDVLNARSSNTVNLKPDRDEDNDKSGARAGDVKV</sequence>
<reference evidence="3 4" key="1">
    <citation type="submission" date="2019-01" db="EMBL/GenBank/DDBJ databases">
        <title>Draft genome sequence of Psathyrella aberdarensis IHI B618.</title>
        <authorList>
            <person name="Buettner E."/>
            <person name="Kellner H."/>
        </authorList>
    </citation>
    <scope>NUCLEOTIDE SEQUENCE [LARGE SCALE GENOMIC DNA]</scope>
    <source>
        <strain evidence="3 4">IHI B618</strain>
    </source>
</reference>
<keyword evidence="4" id="KW-1185">Reference proteome</keyword>